<dbReference type="Proteomes" id="UP001477672">
    <property type="component" value="Unassembled WGS sequence"/>
</dbReference>
<dbReference type="EMBL" id="JBBMFA010000095">
    <property type="protein sequence ID" value="MEQ2520734.1"/>
    <property type="molecule type" value="Genomic_DNA"/>
</dbReference>
<evidence type="ECO:0000313" key="8">
    <source>
        <dbReference type="EMBL" id="MEQ2520734.1"/>
    </source>
</evidence>
<dbReference type="PANTHER" id="PTHR11078:SF3">
    <property type="entry name" value="ANTITERMINATION NUSB DOMAIN-CONTAINING PROTEIN"/>
    <property type="match status" value="1"/>
</dbReference>
<evidence type="ECO:0000256" key="2">
    <source>
        <dbReference type="ARBA" id="ARBA00022814"/>
    </source>
</evidence>
<dbReference type="HAMAP" id="MF_00073">
    <property type="entry name" value="NusB"/>
    <property type="match status" value="1"/>
</dbReference>
<keyword evidence="3 6" id="KW-0694">RNA-binding</keyword>
<comment type="caution">
    <text evidence="8">The sequence shown here is derived from an EMBL/GenBank/DDBJ whole genome shotgun (WGS) entry which is preliminary data.</text>
</comment>
<gene>
    <name evidence="6 8" type="primary">nusB</name>
    <name evidence="8" type="ORF">WMO24_09875</name>
</gene>
<comment type="similarity">
    <text evidence="1 6">Belongs to the NusB family.</text>
</comment>
<sequence length="138" mass="15600">MKRRTARENAFIAAFETSFHSCELDEIIRYSRECGEYAVDDFGSALLANYTAHLSEIDELIRSKLKDWTLERLPRVNRTILRLAVAEMRFSGQDDMDSIVINEAVELAKKYAAGDEDYQFINGVLGAISRDKAVTAEG</sequence>
<reference evidence="8 9" key="1">
    <citation type="submission" date="2024-03" db="EMBL/GenBank/DDBJ databases">
        <title>Human intestinal bacterial collection.</title>
        <authorList>
            <person name="Pauvert C."/>
            <person name="Hitch T.C.A."/>
            <person name="Clavel T."/>
        </authorList>
    </citation>
    <scope>NUCLEOTIDE SEQUENCE [LARGE SCALE GENOMIC DNA]</scope>
    <source>
        <strain evidence="8 9">CLA-JM-H11</strain>
    </source>
</reference>
<dbReference type="Pfam" id="PF01029">
    <property type="entry name" value="NusB"/>
    <property type="match status" value="1"/>
</dbReference>
<keyword evidence="2 6" id="KW-0889">Transcription antitermination</keyword>
<keyword evidence="5 6" id="KW-0804">Transcription</keyword>
<dbReference type="InterPro" id="IPR006027">
    <property type="entry name" value="NusB_RsmB_TIM44"/>
</dbReference>
<feature type="domain" description="NusB/RsmB/TIM44" evidence="7">
    <location>
        <begin position="5"/>
        <end position="130"/>
    </location>
</feature>
<dbReference type="PANTHER" id="PTHR11078">
    <property type="entry name" value="N UTILIZATION SUBSTANCE PROTEIN B-RELATED"/>
    <property type="match status" value="1"/>
</dbReference>
<comment type="function">
    <text evidence="6">Involved in transcription antitermination. Required for transcription of ribosomal RNA (rRNA) genes. Binds specifically to the boxA antiterminator sequence of the ribosomal RNA (rrn) operons.</text>
</comment>
<dbReference type="RefSeq" id="WP_349216279.1">
    <property type="nucleotide sequence ID" value="NZ_JBBMFA010000095.1"/>
</dbReference>
<evidence type="ECO:0000256" key="4">
    <source>
        <dbReference type="ARBA" id="ARBA00023015"/>
    </source>
</evidence>
<name>A0ABV1GFW4_9FIRM</name>
<accession>A0ABV1GFW4</accession>
<keyword evidence="9" id="KW-1185">Reference proteome</keyword>
<dbReference type="InterPro" id="IPR035926">
    <property type="entry name" value="NusB-like_sf"/>
</dbReference>
<protein>
    <recommendedName>
        <fullName evidence="6">Transcription antitermination protein NusB</fullName>
    </recommendedName>
    <alternativeName>
        <fullName evidence="6">Antitermination factor NusB</fullName>
    </alternativeName>
</protein>
<dbReference type="Gene3D" id="1.10.940.10">
    <property type="entry name" value="NusB-like"/>
    <property type="match status" value="1"/>
</dbReference>
<evidence type="ECO:0000256" key="1">
    <source>
        <dbReference type="ARBA" id="ARBA00005952"/>
    </source>
</evidence>
<dbReference type="InterPro" id="IPR011605">
    <property type="entry name" value="NusB_fam"/>
</dbReference>
<keyword evidence="4 6" id="KW-0805">Transcription regulation</keyword>
<dbReference type="SUPFAM" id="SSF48013">
    <property type="entry name" value="NusB-like"/>
    <property type="match status" value="1"/>
</dbReference>
<evidence type="ECO:0000256" key="3">
    <source>
        <dbReference type="ARBA" id="ARBA00022884"/>
    </source>
</evidence>
<dbReference type="NCBIfam" id="TIGR01951">
    <property type="entry name" value="nusB"/>
    <property type="match status" value="1"/>
</dbReference>
<proteinExistence type="inferred from homology"/>
<evidence type="ECO:0000256" key="5">
    <source>
        <dbReference type="ARBA" id="ARBA00023163"/>
    </source>
</evidence>
<evidence type="ECO:0000256" key="6">
    <source>
        <dbReference type="HAMAP-Rule" id="MF_00073"/>
    </source>
</evidence>
<organism evidence="8 9">
    <name type="scientific">Ruthenibacterium intestinale</name>
    <dbReference type="NCBI Taxonomy" id="3133163"/>
    <lineage>
        <taxon>Bacteria</taxon>
        <taxon>Bacillati</taxon>
        <taxon>Bacillota</taxon>
        <taxon>Clostridia</taxon>
        <taxon>Eubacteriales</taxon>
        <taxon>Oscillospiraceae</taxon>
        <taxon>Ruthenibacterium</taxon>
    </lineage>
</organism>
<evidence type="ECO:0000313" key="9">
    <source>
        <dbReference type="Proteomes" id="UP001477672"/>
    </source>
</evidence>
<evidence type="ECO:0000259" key="7">
    <source>
        <dbReference type="Pfam" id="PF01029"/>
    </source>
</evidence>